<evidence type="ECO:0000313" key="1">
    <source>
        <dbReference type="EMBL" id="MFC6152272.1"/>
    </source>
</evidence>
<gene>
    <name evidence="1" type="ORF">ACFPWU_01125</name>
</gene>
<dbReference type="Proteomes" id="UP001596098">
    <property type="component" value="Unassembled WGS sequence"/>
</dbReference>
<organism evidence="1 2">
    <name type="scientific">Nocardioides yefusunii</name>
    <dbReference type="NCBI Taxonomy" id="2500546"/>
    <lineage>
        <taxon>Bacteria</taxon>
        <taxon>Bacillati</taxon>
        <taxon>Actinomycetota</taxon>
        <taxon>Actinomycetes</taxon>
        <taxon>Propionibacteriales</taxon>
        <taxon>Nocardioidaceae</taxon>
        <taxon>Nocardioides</taxon>
    </lineage>
</organism>
<dbReference type="RefSeq" id="WP_128220415.1">
    <property type="nucleotide sequence ID" value="NZ_CP034929.1"/>
</dbReference>
<dbReference type="InterPro" id="IPR021398">
    <property type="entry name" value="DUF3037"/>
</dbReference>
<protein>
    <submittedName>
        <fullName evidence="1">DUF3037 domain-containing protein</fullName>
    </submittedName>
</protein>
<comment type="caution">
    <text evidence="1">The sequence shown here is derived from an EMBL/GenBank/DDBJ whole genome shotgun (WGS) entry which is preliminary data.</text>
</comment>
<reference evidence="2" key="1">
    <citation type="journal article" date="2019" name="Int. J. Syst. Evol. Microbiol.">
        <title>The Global Catalogue of Microorganisms (GCM) 10K type strain sequencing project: providing services to taxonomists for standard genome sequencing and annotation.</title>
        <authorList>
            <consortium name="The Broad Institute Genomics Platform"/>
            <consortium name="The Broad Institute Genome Sequencing Center for Infectious Disease"/>
            <person name="Wu L."/>
            <person name="Ma J."/>
        </authorList>
    </citation>
    <scope>NUCLEOTIDE SEQUENCE [LARGE SCALE GENOMIC DNA]</scope>
    <source>
        <strain evidence="2">DFY28</strain>
    </source>
</reference>
<dbReference type="Pfam" id="PF11236">
    <property type="entry name" value="DUF3037"/>
    <property type="match status" value="1"/>
</dbReference>
<accession>A0ABW1QS12</accession>
<keyword evidence="2" id="KW-1185">Reference proteome</keyword>
<name>A0ABW1QS12_9ACTN</name>
<dbReference type="EMBL" id="JBHSQI010000001">
    <property type="protein sequence ID" value="MFC6152272.1"/>
    <property type="molecule type" value="Genomic_DNA"/>
</dbReference>
<evidence type="ECO:0000313" key="2">
    <source>
        <dbReference type="Proteomes" id="UP001596098"/>
    </source>
</evidence>
<sequence>MNTTAPVDTTAQQSFTYQYVVLRCVPRPEREEFLNVGVVVYCQEADFLQVRWNVDRARVQAFAPTLDVDRVCSSLDFVEGVCAGDSRGGAAAGRPISQRFGFLKAPKSTVLQPGPVHGGVAADPAAALEMLTGRLVG</sequence>
<proteinExistence type="predicted"/>